<dbReference type="Pfam" id="PF04314">
    <property type="entry name" value="PCuAC"/>
    <property type="match status" value="1"/>
</dbReference>
<protein>
    <recommendedName>
        <fullName evidence="5">Copper chaperone PCu(A)C</fullName>
    </recommendedName>
</protein>
<reference evidence="3 4" key="1">
    <citation type="submission" date="2016-11" db="EMBL/GenBank/DDBJ databases">
        <authorList>
            <person name="Jaros S."/>
            <person name="Januszkiewicz K."/>
            <person name="Wedrychowicz H."/>
        </authorList>
    </citation>
    <scope>NUCLEOTIDE SEQUENCE [LARGE SCALE GENOMIC DNA]</scope>
    <source>
        <strain evidence="3 4">CGMCC 4.5723</strain>
    </source>
</reference>
<evidence type="ECO:0000313" key="4">
    <source>
        <dbReference type="Proteomes" id="UP000184452"/>
    </source>
</evidence>
<keyword evidence="4" id="KW-1185">Reference proteome</keyword>
<dbReference type="EMBL" id="FQZK01000005">
    <property type="protein sequence ID" value="SHJ33353.1"/>
    <property type="molecule type" value="Genomic_DNA"/>
</dbReference>
<dbReference type="STRING" id="758803.SAMN05421803_105139"/>
<feature type="chain" id="PRO_5009918409" description="Copper chaperone PCu(A)C" evidence="2">
    <location>
        <begin position="31"/>
        <end position="197"/>
    </location>
</feature>
<evidence type="ECO:0000256" key="2">
    <source>
        <dbReference type="SAM" id="SignalP"/>
    </source>
</evidence>
<dbReference type="AlphaFoldDB" id="A0A1M6IG13"/>
<dbReference type="InterPro" id="IPR007410">
    <property type="entry name" value="LpqE-like"/>
</dbReference>
<evidence type="ECO:0000313" key="3">
    <source>
        <dbReference type="EMBL" id="SHJ33353.1"/>
    </source>
</evidence>
<dbReference type="PANTHER" id="PTHR36302">
    <property type="entry name" value="BLR7088 PROTEIN"/>
    <property type="match status" value="1"/>
</dbReference>
<sequence length="197" mass="19950">MQHTRTARGTLPIAALLGLALTACGTGAGADAPEGASAESAPPSPAAEQAEAFSITDPWIKAVTAEEGMTAVFGEVANGSDSEIVIVAAEYPDAEMVELHEVVTEGADATMREIDGGFPVEAGGTRLLEPGGDHIMLMGLTADVEPGAEATVTVEFADGSTAEFTAPVKEYAGANEEYEGDGHGGDGHGEHEDGGDH</sequence>
<feature type="region of interest" description="Disordered" evidence="1">
    <location>
        <begin position="176"/>
        <end position="197"/>
    </location>
</feature>
<keyword evidence="2" id="KW-0732">Signal</keyword>
<dbReference type="InterPro" id="IPR058248">
    <property type="entry name" value="Lxx211020-like"/>
</dbReference>
<gene>
    <name evidence="3" type="ORF">SAMN05421803_105139</name>
</gene>
<dbReference type="Proteomes" id="UP000184452">
    <property type="component" value="Unassembled WGS sequence"/>
</dbReference>
<proteinExistence type="predicted"/>
<dbReference type="OrthoDB" id="9796962at2"/>
<dbReference type="PANTHER" id="PTHR36302:SF1">
    <property type="entry name" value="COPPER CHAPERONE PCU(A)C"/>
    <property type="match status" value="1"/>
</dbReference>
<dbReference type="PROSITE" id="PS51257">
    <property type="entry name" value="PROKAR_LIPOPROTEIN"/>
    <property type="match status" value="1"/>
</dbReference>
<feature type="compositionally biased region" description="Basic and acidic residues" evidence="1">
    <location>
        <begin position="180"/>
        <end position="197"/>
    </location>
</feature>
<organism evidence="3 4">
    <name type="scientific">Nocardiopsis flavescens</name>
    <dbReference type="NCBI Taxonomy" id="758803"/>
    <lineage>
        <taxon>Bacteria</taxon>
        <taxon>Bacillati</taxon>
        <taxon>Actinomycetota</taxon>
        <taxon>Actinomycetes</taxon>
        <taxon>Streptosporangiales</taxon>
        <taxon>Nocardiopsidaceae</taxon>
        <taxon>Nocardiopsis</taxon>
    </lineage>
</organism>
<dbReference type="Gene3D" id="2.60.40.1890">
    <property type="entry name" value="PCu(A)C copper chaperone"/>
    <property type="match status" value="1"/>
</dbReference>
<evidence type="ECO:0008006" key="5">
    <source>
        <dbReference type="Google" id="ProtNLM"/>
    </source>
</evidence>
<name>A0A1M6IG13_9ACTN</name>
<dbReference type="InterPro" id="IPR036182">
    <property type="entry name" value="PCuAC_sf"/>
</dbReference>
<evidence type="ECO:0000256" key="1">
    <source>
        <dbReference type="SAM" id="MobiDB-lite"/>
    </source>
</evidence>
<dbReference type="RefSeq" id="WP_073378586.1">
    <property type="nucleotide sequence ID" value="NZ_FQZK01000005.1"/>
</dbReference>
<feature type="signal peptide" evidence="2">
    <location>
        <begin position="1"/>
        <end position="30"/>
    </location>
</feature>
<accession>A0A1M6IG13</accession>
<dbReference type="SUPFAM" id="SSF110087">
    <property type="entry name" value="DR1885-like metal-binding protein"/>
    <property type="match status" value="1"/>
</dbReference>